<evidence type="ECO:0000256" key="1">
    <source>
        <dbReference type="ARBA" id="ARBA00000900"/>
    </source>
</evidence>
<evidence type="ECO:0000313" key="15">
    <source>
        <dbReference type="RefSeq" id="XP_020102396.1"/>
    </source>
</evidence>
<evidence type="ECO:0000256" key="9">
    <source>
        <dbReference type="SAM" id="MobiDB-lite"/>
    </source>
</evidence>
<dbReference type="InterPro" id="IPR001841">
    <property type="entry name" value="Znf_RING"/>
</dbReference>
<dbReference type="RefSeq" id="XP_020102393.1">
    <property type="nucleotide sequence ID" value="XM_020246804.1"/>
</dbReference>
<feature type="domain" description="RING-type" evidence="10">
    <location>
        <begin position="177"/>
        <end position="218"/>
    </location>
</feature>
<dbReference type="Gramene" id="Aco006322.1.mrna1">
    <property type="protein sequence ID" value="Aco006322.1.mrna1.cds1"/>
    <property type="gene ID" value="Aco006322.1.path1"/>
</dbReference>
<dbReference type="EC" id="2.3.2.27" evidence="2"/>
<evidence type="ECO:0000256" key="8">
    <source>
        <dbReference type="PROSITE-ProRule" id="PRU00175"/>
    </source>
</evidence>
<protein>
    <recommendedName>
        <fullName evidence="2">RING-type E3 ubiquitin transferase</fullName>
        <ecNumber evidence="2">2.3.2.27</ecNumber>
    </recommendedName>
</protein>
<evidence type="ECO:0000256" key="6">
    <source>
        <dbReference type="ARBA" id="ARBA00022786"/>
    </source>
</evidence>
<evidence type="ECO:0000313" key="13">
    <source>
        <dbReference type="RefSeq" id="XP_020102394.1"/>
    </source>
</evidence>
<reference evidence="12 13" key="2">
    <citation type="submission" date="2025-04" db="UniProtKB">
        <authorList>
            <consortium name="RefSeq"/>
        </authorList>
    </citation>
    <scope>IDENTIFICATION</scope>
    <source>
        <tissue evidence="12 13">Leaf</tissue>
    </source>
</reference>
<evidence type="ECO:0000313" key="16">
    <source>
        <dbReference type="RefSeq" id="XP_020102397.1"/>
    </source>
</evidence>
<feature type="region of interest" description="Disordered" evidence="9">
    <location>
        <begin position="228"/>
        <end position="272"/>
    </location>
</feature>
<dbReference type="Proteomes" id="UP000515123">
    <property type="component" value="Linkage group 14"/>
</dbReference>
<keyword evidence="4" id="KW-0479">Metal-binding</keyword>
<dbReference type="GeneID" id="109719950"/>
<dbReference type="RefSeq" id="XP_020102398.1">
    <property type="nucleotide sequence ID" value="XM_020246809.1"/>
</dbReference>
<dbReference type="Pfam" id="PF13639">
    <property type="entry name" value="zf-RING_2"/>
    <property type="match status" value="1"/>
</dbReference>
<dbReference type="GO" id="GO:0016567">
    <property type="term" value="P:protein ubiquitination"/>
    <property type="evidence" value="ECO:0007669"/>
    <property type="project" value="TreeGrafter"/>
</dbReference>
<proteinExistence type="predicted"/>
<dbReference type="PANTHER" id="PTHR15710">
    <property type="entry name" value="E3 UBIQUITIN-PROTEIN LIGASE PRAJA"/>
    <property type="match status" value="1"/>
</dbReference>
<dbReference type="SUPFAM" id="SSF57850">
    <property type="entry name" value="RING/U-box"/>
    <property type="match status" value="1"/>
</dbReference>
<evidence type="ECO:0000313" key="12">
    <source>
        <dbReference type="RefSeq" id="XP_020102393.1"/>
    </source>
</evidence>
<evidence type="ECO:0000313" key="14">
    <source>
        <dbReference type="RefSeq" id="XP_020102395.1"/>
    </source>
</evidence>
<dbReference type="SMART" id="SM00184">
    <property type="entry name" value="RING"/>
    <property type="match status" value="1"/>
</dbReference>
<evidence type="ECO:0000259" key="10">
    <source>
        <dbReference type="PROSITE" id="PS50089"/>
    </source>
</evidence>
<dbReference type="Pfam" id="PF14369">
    <property type="entry name" value="Zn_ribbon_19"/>
    <property type="match status" value="1"/>
</dbReference>
<keyword evidence="3" id="KW-0808">Transferase</keyword>
<sequence>MSSSSRSHWCFQCRQRVRPRGRYMVCPNCDNGFVLELDDVDSLMMTHFIDPDFHRDPRFGVVEALSAMMRPGMVGRNREVDIRGRPSIFSDIEMEFGPGPWLLFRGQIPAHISDANGFDFFFNGRNGVGLQRANVSELIDQLSQHDNRGPPPASQSSITAMPTIKINQRHLNGDSHCPVCKEKFELGSEAREMPCLHLYHSDCIVPWLEQHNSCPVCRFVLPPQGSAVGCSRSRSSRQSSGSDGRSNERQRRRNPFSFLWPFRSSSSSSNSH</sequence>
<reference evidence="11" key="1">
    <citation type="journal article" date="2015" name="Nat. Genet.">
        <title>The pineapple genome and the evolution of CAM photosynthesis.</title>
        <authorList>
            <person name="Ming R."/>
            <person name="VanBuren R."/>
            <person name="Wai C.M."/>
            <person name="Tang H."/>
            <person name="Schatz M.C."/>
            <person name="Bowers J.E."/>
            <person name="Lyons E."/>
            <person name="Wang M.L."/>
            <person name="Chen J."/>
            <person name="Biggers E."/>
            <person name="Zhang J."/>
            <person name="Huang L."/>
            <person name="Zhang L."/>
            <person name="Miao W."/>
            <person name="Zhang J."/>
            <person name="Ye Z."/>
            <person name="Miao C."/>
            <person name="Lin Z."/>
            <person name="Wang H."/>
            <person name="Zhou H."/>
            <person name="Yim W.C."/>
            <person name="Priest H.D."/>
            <person name="Zheng C."/>
            <person name="Woodhouse M."/>
            <person name="Edger P.P."/>
            <person name="Guyot R."/>
            <person name="Guo H.B."/>
            <person name="Guo H."/>
            <person name="Zheng G."/>
            <person name="Singh R."/>
            <person name="Sharma A."/>
            <person name="Min X."/>
            <person name="Zheng Y."/>
            <person name="Lee H."/>
            <person name="Gurtowski J."/>
            <person name="Sedlazeck F.J."/>
            <person name="Harkess A."/>
            <person name="McKain M.R."/>
            <person name="Liao Z."/>
            <person name="Fang J."/>
            <person name="Liu J."/>
            <person name="Zhang X."/>
            <person name="Zhang Q."/>
            <person name="Hu W."/>
            <person name="Qin Y."/>
            <person name="Wang K."/>
            <person name="Chen L.Y."/>
            <person name="Shirley N."/>
            <person name="Lin Y.R."/>
            <person name="Liu L.Y."/>
            <person name="Hernandez A.G."/>
            <person name="Wright C.L."/>
            <person name="Bulone V."/>
            <person name="Tuskan G.A."/>
            <person name="Heath K."/>
            <person name="Zee F."/>
            <person name="Moore P.H."/>
            <person name="Sunkar R."/>
            <person name="Leebens-Mack J.H."/>
            <person name="Mockler T."/>
            <person name="Bennetzen J.L."/>
            <person name="Freeling M."/>
            <person name="Sankoff D."/>
            <person name="Paterson A.H."/>
            <person name="Zhu X."/>
            <person name="Yang X."/>
            <person name="Smith J.A."/>
            <person name="Cushman J.C."/>
            <person name="Paull R.E."/>
            <person name="Yu Q."/>
        </authorList>
    </citation>
    <scope>NUCLEOTIDE SEQUENCE [LARGE SCALE GENOMIC DNA]</scope>
    <source>
        <strain evidence="11">cv. F153</strain>
    </source>
</reference>
<evidence type="ECO:0000256" key="4">
    <source>
        <dbReference type="ARBA" id="ARBA00022723"/>
    </source>
</evidence>
<dbReference type="PANTHER" id="PTHR15710:SF34">
    <property type="entry name" value="E3 UBIQUITIN-PROTEIN LIGASE RHC1A-RELATED"/>
    <property type="match status" value="1"/>
</dbReference>
<dbReference type="GO" id="GO:0061630">
    <property type="term" value="F:ubiquitin protein ligase activity"/>
    <property type="evidence" value="ECO:0007669"/>
    <property type="project" value="UniProtKB-EC"/>
</dbReference>
<organism evidence="14">
    <name type="scientific">Ananas comosus</name>
    <name type="common">Pineapple</name>
    <name type="synonym">Ananas ananas</name>
    <dbReference type="NCBI Taxonomy" id="4615"/>
    <lineage>
        <taxon>Eukaryota</taxon>
        <taxon>Viridiplantae</taxon>
        <taxon>Streptophyta</taxon>
        <taxon>Embryophyta</taxon>
        <taxon>Tracheophyta</taxon>
        <taxon>Spermatophyta</taxon>
        <taxon>Magnoliopsida</taxon>
        <taxon>Liliopsida</taxon>
        <taxon>Poales</taxon>
        <taxon>Bromeliaceae</taxon>
        <taxon>Bromelioideae</taxon>
        <taxon>Ananas</taxon>
    </lineage>
</organism>
<dbReference type="InterPro" id="IPR039525">
    <property type="entry name" value="RNF126-like_zinc-ribbon"/>
</dbReference>
<dbReference type="RefSeq" id="XP_020102395.1">
    <property type="nucleotide sequence ID" value="XM_020246806.1"/>
</dbReference>
<gene>
    <name evidence="12 13 14 15 16 17" type="primary">LOC109719950</name>
</gene>
<evidence type="ECO:0000256" key="7">
    <source>
        <dbReference type="ARBA" id="ARBA00022833"/>
    </source>
</evidence>
<dbReference type="RefSeq" id="XP_020102397.1">
    <property type="nucleotide sequence ID" value="XM_020246808.1"/>
</dbReference>
<comment type="catalytic activity">
    <reaction evidence="1">
        <text>S-ubiquitinyl-[E2 ubiquitin-conjugating enzyme]-L-cysteine + [acceptor protein]-L-lysine = [E2 ubiquitin-conjugating enzyme]-L-cysteine + N(6)-ubiquitinyl-[acceptor protein]-L-lysine.</text>
        <dbReference type="EC" id="2.3.2.27"/>
    </reaction>
</comment>
<evidence type="ECO:0000256" key="3">
    <source>
        <dbReference type="ARBA" id="ARBA00022679"/>
    </source>
</evidence>
<dbReference type="GO" id="GO:0005737">
    <property type="term" value="C:cytoplasm"/>
    <property type="evidence" value="ECO:0007669"/>
    <property type="project" value="TreeGrafter"/>
</dbReference>
<keyword evidence="11" id="KW-1185">Reference proteome</keyword>
<dbReference type="FunFam" id="3.30.40.10:FF:000022">
    <property type="entry name" value="E3 ubiquitin-protein ligase RING1-like"/>
    <property type="match status" value="1"/>
</dbReference>
<keyword evidence="7" id="KW-0862">Zinc</keyword>
<name>A0A6P5GAS1_ANACO</name>
<dbReference type="OrthoDB" id="8062037at2759"/>
<dbReference type="AlphaFoldDB" id="A0A6P5GAS1"/>
<evidence type="ECO:0000313" key="11">
    <source>
        <dbReference type="Proteomes" id="UP000515123"/>
    </source>
</evidence>
<dbReference type="RefSeq" id="XP_020102394.1">
    <property type="nucleotide sequence ID" value="XM_020246805.1"/>
</dbReference>
<evidence type="ECO:0000256" key="2">
    <source>
        <dbReference type="ARBA" id="ARBA00012483"/>
    </source>
</evidence>
<feature type="compositionally biased region" description="Low complexity" evidence="9">
    <location>
        <begin position="231"/>
        <end position="244"/>
    </location>
</feature>
<keyword evidence="6" id="KW-0833">Ubl conjugation pathway</keyword>
<evidence type="ECO:0000256" key="5">
    <source>
        <dbReference type="ARBA" id="ARBA00022771"/>
    </source>
</evidence>
<dbReference type="Gene3D" id="3.30.40.10">
    <property type="entry name" value="Zinc/RING finger domain, C3HC4 (zinc finger)"/>
    <property type="match status" value="1"/>
</dbReference>
<dbReference type="RefSeq" id="XP_020102396.1">
    <property type="nucleotide sequence ID" value="XM_020246807.1"/>
</dbReference>
<evidence type="ECO:0000313" key="17">
    <source>
        <dbReference type="RefSeq" id="XP_020102398.1"/>
    </source>
</evidence>
<dbReference type="CDD" id="cd16667">
    <property type="entry name" value="RING-H2_RNF126-like"/>
    <property type="match status" value="1"/>
</dbReference>
<dbReference type="GO" id="GO:0008270">
    <property type="term" value="F:zinc ion binding"/>
    <property type="evidence" value="ECO:0007669"/>
    <property type="project" value="UniProtKB-KW"/>
</dbReference>
<keyword evidence="5 8" id="KW-0863">Zinc-finger</keyword>
<dbReference type="InterPro" id="IPR013083">
    <property type="entry name" value="Znf_RING/FYVE/PHD"/>
</dbReference>
<dbReference type="PROSITE" id="PS50089">
    <property type="entry name" value="ZF_RING_2"/>
    <property type="match status" value="1"/>
</dbReference>
<accession>A0A6P5GAS1</accession>